<comment type="caution">
    <text evidence="1">The sequence shown here is derived from an EMBL/GenBank/DDBJ whole genome shotgun (WGS) entry which is preliminary data.</text>
</comment>
<accession>A0AAE0BNC4</accession>
<dbReference type="Proteomes" id="UP001190700">
    <property type="component" value="Unassembled WGS sequence"/>
</dbReference>
<evidence type="ECO:0000313" key="1">
    <source>
        <dbReference type="EMBL" id="KAK3238940.1"/>
    </source>
</evidence>
<gene>
    <name evidence="1" type="ORF">CYMTET_51092</name>
</gene>
<dbReference type="EMBL" id="LGRX02034067">
    <property type="protein sequence ID" value="KAK3238940.1"/>
    <property type="molecule type" value="Genomic_DNA"/>
</dbReference>
<proteinExistence type="predicted"/>
<protein>
    <submittedName>
        <fullName evidence="1">Uncharacterized protein</fullName>
    </submittedName>
</protein>
<keyword evidence="2" id="KW-1185">Reference proteome</keyword>
<dbReference type="AlphaFoldDB" id="A0AAE0BNC4"/>
<reference evidence="1 2" key="1">
    <citation type="journal article" date="2015" name="Genome Biol. Evol.">
        <title>Comparative Genomics of a Bacterivorous Green Alga Reveals Evolutionary Causalities and Consequences of Phago-Mixotrophic Mode of Nutrition.</title>
        <authorList>
            <person name="Burns J.A."/>
            <person name="Paasch A."/>
            <person name="Narechania A."/>
            <person name="Kim E."/>
        </authorList>
    </citation>
    <scope>NUCLEOTIDE SEQUENCE [LARGE SCALE GENOMIC DNA]</scope>
    <source>
        <strain evidence="1 2">PLY_AMNH</strain>
    </source>
</reference>
<organism evidence="1 2">
    <name type="scientific">Cymbomonas tetramitiformis</name>
    <dbReference type="NCBI Taxonomy" id="36881"/>
    <lineage>
        <taxon>Eukaryota</taxon>
        <taxon>Viridiplantae</taxon>
        <taxon>Chlorophyta</taxon>
        <taxon>Pyramimonadophyceae</taxon>
        <taxon>Pyramimonadales</taxon>
        <taxon>Pyramimonadaceae</taxon>
        <taxon>Cymbomonas</taxon>
    </lineage>
</organism>
<sequence>MEEDGEIPLKKTPRRIPRAEYDVLSTDVNFPVFHPETGEVTSFALLETHVGESVIIQGNERGRDVEWLALITGIKHNIGSQAGVIIGKHFQLQLYETPTSLRERLGLVRFAQVLQRSNRNRSTDFDAKYELFLSNTVQNNVSDEVIKAKMSEKFRVQLVKANLMHFHHHNHSAPRRRYLVKRPGQEPRAVSGNVKFKTLWIPGRLTPFHSKAPKK</sequence>
<evidence type="ECO:0000313" key="2">
    <source>
        <dbReference type="Proteomes" id="UP001190700"/>
    </source>
</evidence>
<name>A0AAE0BNC4_9CHLO</name>